<dbReference type="Proteomes" id="UP000266673">
    <property type="component" value="Unassembled WGS sequence"/>
</dbReference>
<name>A0A397VZG5_9GLOM</name>
<dbReference type="GO" id="GO:0000981">
    <property type="term" value="F:DNA-binding transcription factor activity, RNA polymerase II-specific"/>
    <property type="evidence" value="ECO:0007669"/>
    <property type="project" value="InterPro"/>
</dbReference>
<accession>A0A397VZG5</accession>
<dbReference type="GO" id="GO:0008270">
    <property type="term" value="F:zinc ion binding"/>
    <property type="evidence" value="ECO:0007669"/>
    <property type="project" value="InterPro"/>
</dbReference>
<proteinExistence type="predicted"/>
<comment type="caution">
    <text evidence="1">The sequence shown here is derived from an EMBL/GenBank/DDBJ whole genome shotgun (WGS) entry which is preliminary data.</text>
</comment>
<dbReference type="AlphaFoldDB" id="A0A397VZG5"/>
<keyword evidence="2" id="KW-1185">Reference proteome</keyword>
<reference evidence="1 2" key="1">
    <citation type="submission" date="2018-06" db="EMBL/GenBank/DDBJ databases">
        <title>Comparative genomics reveals the genomic features of Rhizophagus irregularis, R. cerebriforme, R. diaphanum and Gigaspora rosea, and their symbiotic lifestyle signature.</title>
        <authorList>
            <person name="Morin E."/>
            <person name="San Clemente H."/>
            <person name="Chen E.C.H."/>
            <person name="De La Providencia I."/>
            <person name="Hainaut M."/>
            <person name="Kuo A."/>
            <person name="Kohler A."/>
            <person name="Murat C."/>
            <person name="Tang N."/>
            <person name="Roy S."/>
            <person name="Loubradou J."/>
            <person name="Henrissat B."/>
            <person name="Grigoriev I.V."/>
            <person name="Corradi N."/>
            <person name="Roux C."/>
            <person name="Martin F.M."/>
        </authorList>
    </citation>
    <scope>NUCLEOTIDE SEQUENCE [LARGE SCALE GENOMIC DNA]</scope>
    <source>
        <strain evidence="1 2">DAOM 194757</strain>
    </source>
</reference>
<organism evidence="1 2">
    <name type="scientific">Gigaspora rosea</name>
    <dbReference type="NCBI Taxonomy" id="44941"/>
    <lineage>
        <taxon>Eukaryota</taxon>
        <taxon>Fungi</taxon>
        <taxon>Fungi incertae sedis</taxon>
        <taxon>Mucoromycota</taxon>
        <taxon>Glomeromycotina</taxon>
        <taxon>Glomeromycetes</taxon>
        <taxon>Diversisporales</taxon>
        <taxon>Gigasporaceae</taxon>
        <taxon>Gigaspora</taxon>
    </lineage>
</organism>
<evidence type="ECO:0000313" key="1">
    <source>
        <dbReference type="EMBL" id="RIB27221.1"/>
    </source>
</evidence>
<sequence>MKEKRKKSGTACNLCRHQKKRCEGGKVGEESCKRCSRKGSCSYLTNSSDCKNIAFLDTLGSGISSTYAISILFKIQYKIFAGRI</sequence>
<evidence type="ECO:0000313" key="2">
    <source>
        <dbReference type="Proteomes" id="UP000266673"/>
    </source>
</evidence>
<evidence type="ECO:0008006" key="3">
    <source>
        <dbReference type="Google" id="ProtNLM"/>
    </source>
</evidence>
<protein>
    <recommendedName>
        <fullName evidence="3">Zn(2)-C6 fungal-type domain-containing protein</fullName>
    </recommendedName>
</protein>
<dbReference type="Gene3D" id="4.10.240.10">
    <property type="entry name" value="Zn(2)-C6 fungal-type DNA-binding domain"/>
    <property type="match status" value="1"/>
</dbReference>
<dbReference type="EMBL" id="QKWP01000106">
    <property type="protein sequence ID" value="RIB27221.1"/>
    <property type="molecule type" value="Genomic_DNA"/>
</dbReference>
<dbReference type="InterPro" id="IPR036864">
    <property type="entry name" value="Zn2-C6_fun-type_DNA-bd_sf"/>
</dbReference>
<gene>
    <name evidence="1" type="ORF">C2G38_2062563</name>
</gene>
<dbReference type="SUPFAM" id="SSF57701">
    <property type="entry name" value="Zn2/Cys6 DNA-binding domain"/>
    <property type="match status" value="1"/>
</dbReference>